<evidence type="ECO:0000313" key="3">
    <source>
        <dbReference type="Proteomes" id="UP000688947"/>
    </source>
</evidence>
<feature type="region of interest" description="Disordered" evidence="1">
    <location>
        <begin position="425"/>
        <end position="459"/>
    </location>
</feature>
<dbReference type="AlphaFoldDB" id="A0A8T1US43"/>
<proteinExistence type="predicted"/>
<dbReference type="Proteomes" id="UP000688947">
    <property type="component" value="Unassembled WGS sequence"/>
</dbReference>
<dbReference type="OrthoDB" id="121224at2759"/>
<protein>
    <submittedName>
        <fullName evidence="2">Uncharacterized protein</fullName>
    </submittedName>
</protein>
<name>A0A8T1US43_9STRA</name>
<dbReference type="EMBL" id="JAENGZ010000174">
    <property type="protein sequence ID" value="KAG6966417.1"/>
    <property type="molecule type" value="Genomic_DNA"/>
</dbReference>
<feature type="compositionally biased region" description="Basic and acidic residues" evidence="1">
    <location>
        <begin position="432"/>
        <end position="452"/>
    </location>
</feature>
<accession>A0A8T1US43</accession>
<evidence type="ECO:0000256" key="1">
    <source>
        <dbReference type="SAM" id="MobiDB-lite"/>
    </source>
</evidence>
<sequence>MTESALIVTQAKDGVESGGRDRVQDVTWEAGVNASEEKATATDPVVLRNVCVGLEEKDVEVPEEFGLGAGKSVPLQWRSVELEGIGETGAYRKLPPLCDKDEPEGIAESGLRYYLQNEGCTDDEVERVVESARRYYEMEALAVRAKVRERRQRREEMTDQGNRRALGTVTFQGAEESVFELYTAGEESEGKLSAVDTWIVALRRCSSTLCGRESENKNVLARIGRATTSLRPYSSSLNSASGHEIKTLGVIGLLVTLGSVEKELPFIVTDRLHVDTTLKTDSLSAFRAVIDLVTRTMRLKDTGEELQIGAARVEVAYAISFDSNVRLLPGYQALVRSRVRGDVMDGSVVLVEGVPGLEEPLRVARTLCTVQGGQVVVEVCNASTEEVDVEAKAVVAMAAIIATSAFKWMEQPQFSRNEVDEIISSATVSRPAPEDKELAKKEKALQASKEEELGADFSD</sequence>
<dbReference type="VEuPathDB" id="FungiDB:PC110_g7222"/>
<gene>
    <name evidence="2" type="ORF">JG687_00004850</name>
</gene>
<reference evidence="2" key="1">
    <citation type="submission" date="2021-01" db="EMBL/GenBank/DDBJ databases">
        <title>Phytophthora aleatoria, a newly-described species from Pinus radiata is distinct from Phytophthora cactorum isolates based on comparative genomics.</title>
        <authorList>
            <person name="Mcdougal R."/>
            <person name="Panda P."/>
            <person name="Williams N."/>
            <person name="Studholme D.J."/>
        </authorList>
    </citation>
    <scope>NUCLEOTIDE SEQUENCE</scope>
    <source>
        <strain evidence="2">NZFS 3830</strain>
    </source>
</reference>
<comment type="caution">
    <text evidence="2">The sequence shown here is derived from an EMBL/GenBank/DDBJ whole genome shotgun (WGS) entry which is preliminary data.</text>
</comment>
<evidence type="ECO:0000313" key="2">
    <source>
        <dbReference type="EMBL" id="KAG6966417.1"/>
    </source>
</evidence>
<organism evidence="2 3">
    <name type="scientific">Phytophthora cactorum</name>
    <dbReference type="NCBI Taxonomy" id="29920"/>
    <lineage>
        <taxon>Eukaryota</taxon>
        <taxon>Sar</taxon>
        <taxon>Stramenopiles</taxon>
        <taxon>Oomycota</taxon>
        <taxon>Peronosporomycetes</taxon>
        <taxon>Peronosporales</taxon>
        <taxon>Peronosporaceae</taxon>
        <taxon>Phytophthora</taxon>
    </lineage>
</organism>